<dbReference type="SUPFAM" id="SSF51338">
    <property type="entry name" value="Composite domain of metallo-dependent hydrolases"/>
    <property type="match status" value="2"/>
</dbReference>
<comment type="caution">
    <text evidence="4">The sequence shown here is derived from an EMBL/GenBank/DDBJ whole genome shotgun (WGS) entry which is preliminary data.</text>
</comment>
<keyword evidence="4" id="KW-0378">Hydrolase</keyword>
<keyword evidence="5" id="KW-1185">Reference proteome</keyword>
<dbReference type="Pfam" id="PF01979">
    <property type="entry name" value="Amidohydro_1"/>
    <property type="match status" value="1"/>
</dbReference>
<dbReference type="Gene3D" id="3.20.20.140">
    <property type="entry name" value="Metal-dependent hydrolases"/>
    <property type="match status" value="1"/>
</dbReference>
<feature type="region of interest" description="Disordered" evidence="1">
    <location>
        <begin position="23"/>
        <end position="62"/>
    </location>
</feature>
<dbReference type="InterPro" id="IPR032466">
    <property type="entry name" value="Metal_Hydrolase"/>
</dbReference>
<dbReference type="GO" id="GO:0016810">
    <property type="term" value="F:hydrolase activity, acting on carbon-nitrogen (but not peptide) bonds"/>
    <property type="evidence" value="ECO:0007669"/>
    <property type="project" value="InterPro"/>
</dbReference>
<dbReference type="Gene3D" id="2.30.40.10">
    <property type="entry name" value="Urease, subunit C, domain 1"/>
    <property type="match status" value="1"/>
</dbReference>
<dbReference type="PROSITE" id="PS51257">
    <property type="entry name" value="PROKAR_LIPOPROTEIN"/>
    <property type="match status" value="1"/>
</dbReference>
<dbReference type="SUPFAM" id="SSF51556">
    <property type="entry name" value="Metallo-dependent hydrolases"/>
    <property type="match status" value="1"/>
</dbReference>
<dbReference type="AlphaFoldDB" id="A0A562KW95"/>
<organism evidence="4 5">
    <name type="scientific">Luteimonas cucumeris</name>
    <dbReference type="NCBI Taxonomy" id="985012"/>
    <lineage>
        <taxon>Bacteria</taxon>
        <taxon>Pseudomonadati</taxon>
        <taxon>Pseudomonadota</taxon>
        <taxon>Gammaproteobacteria</taxon>
        <taxon>Lysobacterales</taxon>
        <taxon>Lysobacteraceae</taxon>
        <taxon>Luteimonas</taxon>
    </lineage>
</organism>
<feature type="domain" description="Amidohydrolase-related" evidence="3">
    <location>
        <begin position="119"/>
        <end position="475"/>
    </location>
</feature>
<dbReference type="InterPro" id="IPR006680">
    <property type="entry name" value="Amidohydro-rel"/>
</dbReference>
<gene>
    <name evidence="4" type="ORF">IP90_03088</name>
</gene>
<dbReference type="PANTHER" id="PTHR43135">
    <property type="entry name" value="ALPHA-D-RIBOSE 1-METHYLPHOSPHONATE 5-TRIPHOSPHATE DIPHOSPHATASE"/>
    <property type="match status" value="1"/>
</dbReference>
<feature type="signal peptide" evidence="2">
    <location>
        <begin position="1"/>
        <end position="30"/>
    </location>
</feature>
<reference evidence="4 5" key="1">
    <citation type="journal article" date="2015" name="Stand. Genomic Sci.">
        <title>Genomic Encyclopedia of Bacterial and Archaeal Type Strains, Phase III: the genomes of soil and plant-associated and newly described type strains.</title>
        <authorList>
            <person name="Whitman W.B."/>
            <person name="Woyke T."/>
            <person name="Klenk H.P."/>
            <person name="Zhou Y."/>
            <person name="Lilburn T.G."/>
            <person name="Beck B.J."/>
            <person name="De Vos P."/>
            <person name="Vandamme P."/>
            <person name="Eisen J.A."/>
            <person name="Garrity G."/>
            <person name="Hugenholtz P."/>
            <person name="Kyrpides N.C."/>
        </authorList>
    </citation>
    <scope>NUCLEOTIDE SEQUENCE [LARGE SCALE GENOMIC DNA]</scope>
    <source>
        <strain evidence="4 5">CGMCC 1.10821</strain>
    </source>
</reference>
<keyword evidence="2" id="KW-0732">Signal</keyword>
<evidence type="ECO:0000313" key="4">
    <source>
        <dbReference type="EMBL" id="TWH99473.1"/>
    </source>
</evidence>
<evidence type="ECO:0000313" key="5">
    <source>
        <dbReference type="Proteomes" id="UP000315167"/>
    </source>
</evidence>
<accession>A0A562KW95</accession>
<dbReference type="CDD" id="cd01299">
    <property type="entry name" value="Met_dep_hydrolase_A"/>
    <property type="match status" value="1"/>
</dbReference>
<feature type="chain" id="PRO_5022193997" evidence="2">
    <location>
        <begin position="31"/>
        <end position="488"/>
    </location>
</feature>
<evidence type="ECO:0000259" key="3">
    <source>
        <dbReference type="Pfam" id="PF01979"/>
    </source>
</evidence>
<evidence type="ECO:0000256" key="1">
    <source>
        <dbReference type="SAM" id="MobiDB-lite"/>
    </source>
</evidence>
<evidence type="ECO:0000256" key="2">
    <source>
        <dbReference type="SAM" id="SignalP"/>
    </source>
</evidence>
<proteinExistence type="predicted"/>
<dbReference type="InterPro" id="IPR057744">
    <property type="entry name" value="OTAase-like"/>
</dbReference>
<dbReference type="EMBL" id="VLKN01000010">
    <property type="protein sequence ID" value="TWH99473.1"/>
    <property type="molecule type" value="Genomic_DNA"/>
</dbReference>
<dbReference type="InterPro" id="IPR051781">
    <property type="entry name" value="Metallo-dep_Hydrolase"/>
</dbReference>
<sequence length="488" mass="51123">MHITQKSLAVAVVSLAMVAGCSRAPSPASATPEASPSAPASVQSSQAPESTPAAQAPASTPANQRPAVVLFRNVRVFDGVSGNVSAAQDVLVRGNHIERIAAGLADEPGAQVIDGGGRVLMPGMIDAHWHSMMAAPSLGAILSGDHRYLTVIAAAESTRTLMRGFTTVRDVGGNVFGLKQAVDEGVVPGPRIYPSGAMISVTSGHGDFRQAGDLPRTMGAPSPMDLEGDTAIADSPDEVRMRVREQLMRGASQIKLTAGGGVSSPHSPLDAITFTPTELRAATEAAGNWGTYVTVHAYTADAVREAVEAGVKVIEHGSLMDDETARLIADKGVWLSIQPFPDELAEAFPPGSFERQKAEEVFAGNNHAYDLAKKYKLKTAWGTDVLFSAALATQQGAILASLTRWYTPAETLVMATGTNGELLQLTGKRNPYPGKIGVVQEGAFADLLLVDGDPVADISLITRPEQNFKVIMKDGVVYKNTLAAPASP</sequence>
<dbReference type="PANTHER" id="PTHR43135:SF3">
    <property type="entry name" value="ALPHA-D-RIBOSE 1-METHYLPHOSPHONATE 5-TRIPHOSPHATE DIPHOSPHATASE"/>
    <property type="match status" value="1"/>
</dbReference>
<name>A0A562KW95_9GAMM</name>
<dbReference type="Proteomes" id="UP000315167">
    <property type="component" value="Unassembled WGS sequence"/>
</dbReference>
<dbReference type="InterPro" id="IPR011059">
    <property type="entry name" value="Metal-dep_hydrolase_composite"/>
</dbReference>
<protein>
    <submittedName>
        <fullName evidence="4">Imidazolonepropionase-like amidohydrolase</fullName>
    </submittedName>
</protein>